<proteinExistence type="predicted"/>
<dbReference type="OrthoDB" id="423498at2759"/>
<feature type="domain" description="SMP-30/Gluconolactonase/LRE-like region" evidence="2">
    <location>
        <begin position="199"/>
        <end position="386"/>
    </location>
</feature>
<reference evidence="3 4" key="1">
    <citation type="journal article" date="2012" name="PLoS Pathog.">
        <title>Diverse lifestyles and strategies of plant pathogenesis encoded in the genomes of eighteen Dothideomycetes fungi.</title>
        <authorList>
            <person name="Ohm R.A."/>
            <person name="Feau N."/>
            <person name="Henrissat B."/>
            <person name="Schoch C.L."/>
            <person name="Horwitz B.A."/>
            <person name="Barry K.W."/>
            <person name="Condon B.J."/>
            <person name="Copeland A.C."/>
            <person name="Dhillon B."/>
            <person name="Glaser F."/>
            <person name="Hesse C.N."/>
            <person name="Kosti I."/>
            <person name="LaButti K."/>
            <person name="Lindquist E.A."/>
            <person name="Lucas S."/>
            <person name="Salamov A.A."/>
            <person name="Bradshaw R.E."/>
            <person name="Ciuffetti L."/>
            <person name="Hamelin R.C."/>
            <person name="Kema G.H.J."/>
            <person name="Lawrence C."/>
            <person name="Scott J.A."/>
            <person name="Spatafora J.W."/>
            <person name="Turgeon B.G."/>
            <person name="de Wit P.J.G.M."/>
            <person name="Zhong S."/>
            <person name="Goodwin S.B."/>
            <person name="Grigoriev I.V."/>
        </authorList>
    </citation>
    <scope>NUCLEOTIDE SEQUENCE [LARGE SCALE GENOMIC DNA]</scope>
    <source>
        <strain evidence="3 4">SO2202</strain>
    </source>
</reference>
<keyword evidence="4" id="KW-1185">Reference proteome</keyword>
<name>N1QES0_SPHMS</name>
<dbReference type="RefSeq" id="XP_016759754.1">
    <property type="nucleotide sequence ID" value="XM_016910419.1"/>
</dbReference>
<accession>N1QES0</accession>
<dbReference type="AlphaFoldDB" id="N1QES0"/>
<keyword evidence="1" id="KW-0732">Signal</keyword>
<dbReference type="STRING" id="692275.N1QES0"/>
<feature type="chain" id="PRO_5004110263" evidence="1">
    <location>
        <begin position="27"/>
        <end position="440"/>
    </location>
</feature>
<dbReference type="InterPro" id="IPR013658">
    <property type="entry name" value="SGL"/>
</dbReference>
<dbReference type="Gene3D" id="2.120.10.30">
    <property type="entry name" value="TolB, C-terminal domain"/>
    <property type="match status" value="1"/>
</dbReference>
<protein>
    <submittedName>
        <fullName evidence="3">Calcium-dependent phosphotriesterase</fullName>
    </submittedName>
</protein>
<dbReference type="HOGENOM" id="CLU_670909_0_0_1"/>
<evidence type="ECO:0000256" key="1">
    <source>
        <dbReference type="SAM" id="SignalP"/>
    </source>
</evidence>
<dbReference type="EMBL" id="KB456265">
    <property type="protein sequence ID" value="EMF11633.1"/>
    <property type="molecule type" value="Genomic_DNA"/>
</dbReference>
<dbReference type="eggNOG" id="ENOG502S0TK">
    <property type="taxonomic scope" value="Eukaryota"/>
</dbReference>
<dbReference type="SUPFAM" id="SSF63829">
    <property type="entry name" value="Calcium-dependent phosphotriesterase"/>
    <property type="match status" value="1"/>
</dbReference>
<dbReference type="Pfam" id="PF08450">
    <property type="entry name" value="SGL"/>
    <property type="match status" value="1"/>
</dbReference>
<evidence type="ECO:0000313" key="4">
    <source>
        <dbReference type="Proteomes" id="UP000016931"/>
    </source>
</evidence>
<dbReference type="OMA" id="GVWRWDP"/>
<feature type="signal peptide" evidence="1">
    <location>
        <begin position="1"/>
        <end position="26"/>
    </location>
</feature>
<evidence type="ECO:0000259" key="2">
    <source>
        <dbReference type="Pfam" id="PF08450"/>
    </source>
</evidence>
<gene>
    <name evidence="3" type="ORF">SEPMUDRAFT_86687</name>
</gene>
<dbReference type="InterPro" id="IPR052988">
    <property type="entry name" value="Oryzine_lactonohydrolase"/>
</dbReference>
<dbReference type="PANTHER" id="PTHR47064">
    <property type="entry name" value="PUTATIVE (AFU_ORTHOLOGUE AFUA_1G08990)-RELATED"/>
    <property type="match status" value="1"/>
</dbReference>
<dbReference type="InterPro" id="IPR011042">
    <property type="entry name" value="6-blade_b-propeller_TolB-like"/>
</dbReference>
<dbReference type="GeneID" id="27907556"/>
<dbReference type="PANTHER" id="PTHR47064:SF2">
    <property type="entry name" value="SMP-30_GLUCONOLACTONASE_LRE-LIKE REGION DOMAIN-CONTAINING PROTEIN-RELATED"/>
    <property type="match status" value="1"/>
</dbReference>
<organism evidence="3 4">
    <name type="scientific">Sphaerulina musiva (strain SO2202)</name>
    <name type="common">Poplar stem canker fungus</name>
    <name type="synonym">Septoria musiva</name>
    <dbReference type="NCBI Taxonomy" id="692275"/>
    <lineage>
        <taxon>Eukaryota</taxon>
        <taxon>Fungi</taxon>
        <taxon>Dikarya</taxon>
        <taxon>Ascomycota</taxon>
        <taxon>Pezizomycotina</taxon>
        <taxon>Dothideomycetes</taxon>
        <taxon>Dothideomycetidae</taxon>
        <taxon>Mycosphaerellales</taxon>
        <taxon>Mycosphaerellaceae</taxon>
        <taxon>Sphaerulina</taxon>
    </lineage>
</organism>
<dbReference type="Proteomes" id="UP000016931">
    <property type="component" value="Unassembled WGS sequence"/>
</dbReference>
<evidence type="ECO:0000313" key="3">
    <source>
        <dbReference type="EMBL" id="EMF11633.1"/>
    </source>
</evidence>
<sequence>MPRYHHLHYIWLQVLALATVNASARSNYTTSSRNTTTGVIANIPSSWTYLLPDGFYGNVNGSFINDTTTSDSRIDSTLHAATQAPFIAYDEEFYDIFGNSQITLIQDRTAENEIFPFEAGVWVPERDEVWFASDTSQGVRRNQYSSVVAEGLEVFVLNLNTSVVSTLKTSGTERLRYSNGGYYFQGKVYFATYPSNTTYRGGIYSVDVQTLRVEPVVNSYFGLPFVGCDDVVWATKGNDTYLYFTDFPYSSSAWGDTAPVAQLPSGVWRWDPQNEVIQQVIPRNDINPNDIRVSPDQRTLYVTDSSPTYYAAEPNENTLGGASSWLGPYIYQYDLDEDMYPSKRRVFGLVRKGIADGIHVDDAGRVWTAEGEGIVIRSPKNGKVLGLVNGQYFLANNSMAAAPIANFALAGDQLIVAAQARLYAVRLAKELVSRDSIIVN</sequence>